<dbReference type="CDD" id="cd05931">
    <property type="entry name" value="FAAL"/>
    <property type="match status" value="1"/>
</dbReference>
<name>A0A918CCU7_9DEIO</name>
<dbReference type="Gene3D" id="3.30.300.30">
    <property type="match status" value="1"/>
</dbReference>
<dbReference type="PROSITE" id="PS00455">
    <property type="entry name" value="AMP_BINDING"/>
    <property type="match status" value="1"/>
</dbReference>
<dbReference type="AlphaFoldDB" id="A0A918CCU7"/>
<dbReference type="InterPro" id="IPR040097">
    <property type="entry name" value="FAAL/FAAC"/>
</dbReference>
<dbReference type="PANTHER" id="PTHR22754">
    <property type="entry name" value="DISCO-INTERACTING PROTEIN 2 DIP2 -RELATED"/>
    <property type="match status" value="1"/>
</dbReference>
<dbReference type="GO" id="GO:0016874">
    <property type="term" value="F:ligase activity"/>
    <property type="evidence" value="ECO:0007669"/>
    <property type="project" value="UniProtKB-KW"/>
</dbReference>
<dbReference type="Gene3D" id="3.40.50.12780">
    <property type="entry name" value="N-terminal domain of ligase-like"/>
    <property type="match status" value="1"/>
</dbReference>
<organism evidence="4 5">
    <name type="scientific">Deinococcus ruber</name>
    <dbReference type="NCBI Taxonomy" id="1848197"/>
    <lineage>
        <taxon>Bacteria</taxon>
        <taxon>Thermotogati</taxon>
        <taxon>Deinococcota</taxon>
        <taxon>Deinococci</taxon>
        <taxon>Deinococcales</taxon>
        <taxon>Deinococcaceae</taxon>
        <taxon>Deinococcus</taxon>
    </lineage>
</organism>
<dbReference type="GO" id="GO:0070566">
    <property type="term" value="F:adenylyltransferase activity"/>
    <property type="evidence" value="ECO:0007669"/>
    <property type="project" value="TreeGrafter"/>
</dbReference>
<keyword evidence="5" id="KW-1185">Reference proteome</keyword>
<dbReference type="EMBL" id="BMQL01000019">
    <property type="protein sequence ID" value="GGR16295.1"/>
    <property type="molecule type" value="Genomic_DNA"/>
</dbReference>
<evidence type="ECO:0000313" key="4">
    <source>
        <dbReference type="EMBL" id="GGR16295.1"/>
    </source>
</evidence>
<evidence type="ECO:0000259" key="3">
    <source>
        <dbReference type="Pfam" id="PF00501"/>
    </source>
</evidence>
<reference evidence="4" key="1">
    <citation type="journal article" date="2014" name="Int. J. Syst. Evol. Microbiol.">
        <title>Complete genome sequence of Corynebacterium casei LMG S-19264T (=DSM 44701T), isolated from a smear-ripened cheese.</title>
        <authorList>
            <consortium name="US DOE Joint Genome Institute (JGI-PGF)"/>
            <person name="Walter F."/>
            <person name="Albersmeier A."/>
            <person name="Kalinowski J."/>
            <person name="Ruckert C."/>
        </authorList>
    </citation>
    <scope>NUCLEOTIDE SEQUENCE</scope>
    <source>
        <strain evidence="4">JCM 31311</strain>
    </source>
</reference>
<reference evidence="4" key="2">
    <citation type="submission" date="2020-09" db="EMBL/GenBank/DDBJ databases">
        <authorList>
            <person name="Sun Q."/>
            <person name="Ohkuma M."/>
        </authorList>
    </citation>
    <scope>NUCLEOTIDE SEQUENCE</scope>
    <source>
        <strain evidence="4">JCM 31311</strain>
    </source>
</reference>
<dbReference type="GO" id="GO:0071766">
    <property type="term" value="P:Actinobacterium-type cell wall biogenesis"/>
    <property type="evidence" value="ECO:0007669"/>
    <property type="project" value="UniProtKB-ARBA"/>
</dbReference>
<comment type="caution">
    <text evidence="4">The sequence shown here is derived from an EMBL/GenBank/DDBJ whole genome shotgun (WGS) entry which is preliminary data.</text>
</comment>
<keyword evidence="2" id="KW-0436">Ligase</keyword>
<gene>
    <name evidence="4" type="ORF">GCM10008957_31170</name>
</gene>
<dbReference type="SUPFAM" id="SSF56801">
    <property type="entry name" value="Acetyl-CoA synthetase-like"/>
    <property type="match status" value="1"/>
</dbReference>
<dbReference type="GO" id="GO:0005886">
    <property type="term" value="C:plasma membrane"/>
    <property type="evidence" value="ECO:0007669"/>
    <property type="project" value="TreeGrafter"/>
</dbReference>
<comment type="similarity">
    <text evidence="1">Belongs to the ATP-dependent AMP-binding enzyme family.</text>
</comment>
<feature type="domain" description="AMP-dependent synthetase/ligase" evidence="3">
    <location>
        <begin position="23"/>
        <end position="415"/>
    </location>
</feature>
<dbReference type="InterPro" id="IPR020845">
    <property type="entry name" value="AMP-binding_CS"/>
</dbReference>
<dbReference type="InterPro" id="IPR000873">
    <property type="entry name" value="AMP-dep_synth/lig_dom"/>
</dbReference>
<protein>
    <submittedName>
        <fullName evidence="4">Acyl-CoA synthetase</fullName>
    </submittedName>
</protein>
<dbReference type="PANTHER" id="PTHR22754:SF32">
    <property type="entry name" value="DISCO-INTERACTING PROTEIN 2"/>
    <property type="match status" value="1"/>
</dbReference>
<dbReference type="Proteomes" id="UP000603865">
    <property type="component" value="Unassembled WGS sequence"/>
</dbReference>
<dbReference type="InterPro" id="IPR042099">
    <property type="entry name" value="ANL_N_sf"/>
</dbReference>
<dbReference type="InterPro" id="IPR045851">
    <property type="entry name" value="AMP-bd_C_sf"/>
</dbReference>
<dbReference type="RefSeq" id="WP_189091441.1">
    <property type="nucleotide sequence ID" value="NZ_BMQL01000019.1"/>
</dbReference>
<proteinExistence type="inferred from homology"/>
<evidence type="ECO:0000313" key="5">
    <source>
        <dbReference type="Proteomes" id="UP000603865"/>
    </source>
</evidence>
<dbReference type="GO" id="GO:0006633">
    <property type="term" value="P:fatty acid biosynthetic process"/>
    <property type="evidence" value="ECO:0007669"/>
    <property type="project" value="TreeGrafter"/>
</dbReference>
<dbReference type="Pfam" id="PF00501">
    <property type="entry name" value="AMP-binding"/>
    <property type="match status" value="1"/>
</dbReference>
<sequence length="574" mass="62250">MPTDQRSAPPPWVTLVDLLEGCAQATPDQGLIYLADGEHQEVRLSYRALQQQAKALAATLQQRFQPGDRAVLLFGEGLDLVTAFFGTLYAGMAVVLLTPPRPGQPVDDLTSLMTDAQPSVLLTTAGLHPFLQPLLAAAFNSALPVVTTDAADHPDPSQWQSPALASEDLAALLYTSGSTSQPRGVKMTHGQLMLRLRGLADILRDVDTAGFSVNWLPMQHLSGLFGSVLQPMYMNVQPVVLPASKVIAKPVRWLEAMTRFGAASSGAPNFAFQMCLDRIRPEECQDLDLSRWNIAITGAEMVRSETLEQFAHTYAPFGFRRQAYHTTYGLSEAQATFDIRDNANRPSTLHIDTDALEQGQVIEVGAGNGRVLVGCGQTLPGQEVIIVDAETRQLMPPTHVGEIWIRGPQVADGYWQQPEATQQTFQAHLSDGTGPYLRSGDMGFFHGQDLYITGRLKEMVIIRGKNFYAVDLELAAEKAHPALLPASSAAFSIPVNGEEQLVLIHEVRAGQTNMDVGKISSAVRRLIGEHYALPVHSVVVVEAGSIPRTGSGKIRRAHARTLFLAELEGAASGE</sequence>
<dbReference type="FunFam" id="3.40.50.12780:FF:000013">
    <property type="entry name" value="Long-chain-fatty-acid--AMP ligase FadD32"/>
    <property type="match status" value="1"/>
</dbReference>
<evidence type="ECO:0000256" key="1">
    <source>
        <dbReference type="ARBA" id="ARBA00006432"/>
    </source>
</evidence>
<evidence type="ECO:0000256" key="2">
    <source>
        <dbReference type="ARBA" id="ARBA00022598"/>
    </source>
</evidence>
<accession>A0A918CCU7</accession>